<keyword evidence="3 6" id="KW-0812">Transmembrane</keyword>
<dbReference type="RefSeq" id="WP_209893819.1">
    <property type="nucleotide sequence ID" value="NZ_BAAAJV010000016.1"/>
</dbReference>
<feature type="transmembrane region" description="Helical" evidence="6">
    <location>
        <begin position="254"/>
        <end position="273"/>
    </location>
</feature>
<dbReference type="PANTHER" id="PTHR23513">
    <property type="entry name" value="INTEGRAL MEMBRANE EFFLUX PROTEIN-RELATED"/>
    <property type="match status" value="1"/>
</dbReference>
<keyword evidence="2" id="KW-1003">Cell membrane</keyword>
<organism evidence="7 8">
    <name type="scientific">Brachybacterium fresconis</name>
    <dbReference type="NCBI Taxonomy" id="173363"/>
    <lineage>
        <taxon>Bacteria</taxon>
        <taxon>Bacillati</taxon>
        <taxon>Actinomycetota</taxon>
        <taxon>Actinomycetes</taxon>
        <taxon>Micrococcales</taxon>
        <taxon>Dermabacteraceae</taxon>
        <taxon>Brachybacterium</taxon>
    </lineage>
</organism>
<dbReference type="Proteomes" id="UP000698222">
    <property type="component" value="Unassembled WGS sequence"/>
</dbReference>
<evidence type="ECO:0000256" key="3">
    <source>
        <dbReference type="ARBA" id="ARBA00022692"/>
    </source>
</evidence>
<feature type="transmembrane region" description="Helical" evidence="6">
    <location>
        <begin position="84"/>
        <end position="103"/>
    </location>
</feature>
<feature type="transmembrane region" description="Helical" evidence="6">
    <location>
        <begin position="309"/>
        <end position="330"/>
    </location>
</feature>
<proteinExistence type="predicted"/>
<name>A0ABS4YNH1_9MICO</name>
<feature type="transmembrane region" description="Helical" evidence="6">
    <location>
        <begin position="175"/>
        <end position="195"/>
    </location>
</feature>
<keyword evidence="5 6" id="KW-0472">Membrane</keyword>
<feature type="transmembrane region" description="Helical" evidence="6">
    <location>
        <begin position="285"/>
        <end position="303"/>
    </location>
</feature>
<keyword evidence="8" id="KW-1185">Reference proteome</keyword>
<dbReference type="InterPro" id="IPR036259">
    <property type="entry name" value="MFS_trans_sf"/>
</dbReference>
<evidence type="ECO:0000313" key="8">
    <source>
        <dbReference type="Proteomes" id="UP000698222"/>
    </source>
</evidence>
<feature type="transmembrane region" description="Helical" evidence="6">
    <location>
        <begin position="146"/>
        <end position="169"/>
    </location>
</feature>
<dbReference type="PANTHER" id="PTHR23513:SF11">
    <property type="entry name" value="STAPHYLOFERRIN A TRANSPORTER"/>
    <property type="match status" value="1"/>
</dbReference>
<gene>
    <name evidence="7" type="ORF">JOF44_003245</name>
</gene>
<feature type="transmembrane region" description="Helical" evidence="6">
    <location>
        <begin position="109"/>
        <end position="134"/>
    </location>
</feature>
<accession>A0ABS4YNH1</accession>
<keyword evidence="4 6" id="KW-1133">Transmembrane helix</keyword>
<feature type="transmembrane region" description="Helical" evidence="6">
    <location>
        <begin position="342"/>
        <end position="364"/>
    </location>
</feature>
<evidence type="ECO:0000256" key="4">
    <source>
        <dbReference type="ARBA" id="ARBA00022989"/>
    </source>
</evidence>
<feature type="transmembrane region" description="Helical" evidence="6">
    <location>
        <begin position="370"/>
        <end position="391"/>
    </location>
</feature>
<evidence type="ECO:0000256" key="6">
    <source>
        <dbReference type="SAM" id="Phobius"/>
    </source>
</evidence>
<comment type="subcellular location">
    <subcellularLocation>
        <location evidence="1">Cell membrane</location>
        <topology evidence="1">Multi-pass membrane protein</topology>
    </subcellularLocation>
</comment>
<reference evidence="7 8" key="1">
    <citation type="submission" date="2021-03" db="EMBL/GenBank/DDBJ databases">
        <title>Sequencing the genomes of 1000 actinobacteria strains.</title>
        <authorList>
            <person name="Klenk H.-P."/>
        </authorList>
    </citation>
    <scope>NUCLEOTIDE SEQUENCE [LARGE SCALE GENOMIC DNA]</scope>
    <source>
        <strain evidence="7 8">DSM 14564</strain>
    </source>
</reference>
<feature type="transmembrane region" description="Helical" evidence="6">
    <location>
        <begin position="51"/>
        <end position="72"/>
    </location>
</feature>
<evidence type="ECO:0000256" key="1">
    <source>
        <dbReference type="ARBA" id="ARBA00004651"/>
    </source>
</evidence>
<protein>
    <submittedName>
        <fullName evidence="7">MFS family permease</fullName>
    </submittedName>
</protein>
<feature type="transmembrane region" description="Helical" evidence="6">
    <location>
        <begin position="20"/>
        <end position="45"/>
    </location>
</feature>
<feature type="transmembrane region" description="Helical" evidence="6">
    <location>
        <begin position="216"/>
        <end position="242"/>
    </location>
</feature>
<comment type="caution">
    <text evidence="7">The sequence shown here is derived from an EMBL/GenBank/DDBJ whole genome shotgun (WGS) entry which is preliminary data.</text>
</comment>
<sequence>MTPQVTAPARPARRADGPLLRWYVSYGSFTVPQAAAPIAFALIALPLTGDPASGAAMMMAMTIAQVVGAVPVTRLGRRFDPIRFLRVLIGLRTLALVAIAVMAGLGTPFALLVAAAAAAGVVNGAAFGHLRAVLNHLVAAGRLPRALGITATLNEVVFAAAPVIASAFGALSPQAAIWAMVLLGAGPVFLLPRIPGAEAPATDSSRDTARPRNLRVTPMIAVWLCCAAASSAAIAAIEIGAVSMAVSFGLAPSWGVAFPLALCVTSITGGVWVSVRNATPRRRTVLLWLMVMAAGVLSVMVGHSVLATMIGALLVGLVLAPLATYYQLVLDRLVLPEQRAEVFALLRTANALGIITSSALIALVSLDVTFAVVLTMMTLAIGVLTTVFVAARMHARRLRRAPDAAPRGPQREHLPRR</sequence>
<dbReference type="Gene3D" id="1.20.1250.20">
    <property type="entry name" value="MFS general substrate transporter like domains"/>
    <property type="match status" value="1"/>
</dbReference>
<evidence type="ECO:0000313" key="7">
    <source>
        <dbReference type="EMBL" id="MBP2410342.1"/>
    </source>
</evidence>
<evidence type="ECO:0000256" key="5">
    <source>
        <dbReference type="ARBA" id="ARBA00023136"/>
    </source>
</evidence>
<evidence type="ECO:0000256" key="2">
    <source>
        <dbReference type="ARBA" id="ARBA00022475"/>
    </source>
</evidence>
<dbReference type="EMBL" id="JAGIOC010000001">
    <property type="protein sequence ID" value="MBP2410342.1"/>
    <property type="molecule type" value="Genomic_DNA"/>
</dbReference>
<dbReference type="SUPFAM" id="SSF103473">
    <property type="entry name" value="MFS general substrate transporter"/>
    <property type="match status" value="1"/>
</dbReference>